<dbReference type="GO" id="GO:0019509">
    <property type="term" value="P:L-methionine salvage from methylthioadenosine"/>
    <property type="evidence" value="ECO:0007669"/>
    <property type="project" value="TreeGrafter"/>
</dbReference>
<dbReference type="AlphaFoldDB" id="D5HB97"/>
<dbReference type="HOGENOM" id="CLU_054456_0_2_10"/>
<gene>
    <name evidence="4" type="primary">mtnP</name>
    <name evidence="4" type="ordered locus">SRM_02381</name>
</gene>
<accession>D5HB97</accession>
<proteinExistence type="predicted"/>
<dbReference type="Pfam" id="PF01048">
    <property type="entry name" value="PNP_UDP_1"/>
    <property type="match status" value="1"/>
</dbReference>
<dbReference type="InterPro" id="IPR035994">
    <property type="entry name" value="Nucleoside_phosphorylase_sf"/>
</dbReference>
<dbReference type="EC" id="2.4.2.28" evidence="4"/>
<name>D5HB97_SALRM</name>
<dbReference type="PANTHER" id="PTHR42679">
    <property type="entry name" value="S-METHYL-5'-THIOADENOSINE PHOSPHORYLASE"/>
    <property type="match status" value="1"/>
</dbReference>
<keyword evidence="2 4" id="KW-0808">Transferase</keyword>
<evidence type="ECO:0000313" key="4">
    <source>
        <dbReference type="EMBL" id="CBH25302.1"/>
    </source>
</evidence>
<dbReference type="GO" id="GO:0017061">
    <property type="term" value="F:S-methyl-5-thioadenosine phosphorylase activity"/>
    <property type="evidence" value="ECO:0007669"/>
    <property type="project" value="UniProtKB-EC"/>
</dbReference>
<evidence type="ECO:0000313" key="5">
    <source>
        <dbReference type="Proteomes" id="UP000000933"/>
    </source>
</evidence>
<organism evidence="4 5">
    <name type="scientific">Salinibacter ruber (strain M8)</name>
    <dbReference type="NCBI Taxonomy" id="761659"/>
    <lineage>
        <taxon>Bacteria</taxon>
        <taxon>Pseudomonadati</taxon>
        <taxon>Rhodothermota</taxon>
        <taxon>Rhodothermia</taxon>
        <taxon>Rhodothermales</taxon>
        <taxon>Salinibacteraceae</taxon>
        <taxon>Salinibacter</taxon>
    </lineage>
</organism>
<reference evidence="4 5" key="1">
    <citation type="journal article" date="2010" name="ISME J.">
        <title>Fine-scale evolution: genomic, phenotypic and ecological differentiation in two coexisting Salinibacter ruber strains.</title>
        <authorList>
            <person name="Pena A."/>
            <person name="Teeling H."/>
            <person name="Huerta-Cepas J."/>
            <person name="Santos F."/>
            <person name="Yarza P."/>
            <person name="Brito-Echeverria J."/>
            <person name="Lucio M."/>
            <person name="Schmitt-Kopplin P."/>
            <person name="Meseguer I."/>
            <person name="Schenowitz C."/>
            <person name="Dossat C."/>
            <person name="Barbe V."/>
            <person name="Dopazo J."/>
            <person name="Rossello-Mora R."/>
            <person name="Schuler M."/>
            <person name="Glockner F.O."/>
            <person name="Amann R."/>
            <person name="Gabaldon T."/>
            <person name="Anton J."/>
        </authorList>
    </citation>
    <scope>NUCLEOTIDE SEQUENCE [LARGE SCALE GENOMIC DNA]</scope>
    <source>
        <strain evidence="4 5">M8</strain>
    </source>
</reference>
<dbReference type="PANTHER" id="PTHR42679:SF2">
    <property type="entry name" value="S-METHYL-5'-THIOADENOSINE PHOSPHORYLASE"/>
    <property type="match status" value="1"/>
</dbReference>
<evidence type="ECO:0000256" key="1">
    <source>
        <dbReference type="ARBA" id="ARBA00022676"/>
    </source>
</evidence>
<dbReference type="InterPro" id="IPR010044">
    <property type="entry name" value="MTAP"/>
</dbReference>
<dbReference type="GO" id="GO:0009116">
    <property type="term" value="P:nucleoside metabolic process"/>
    <property type="evidence" value="ECO:0007669"/>
    <property type="project" value="InterPro"/>
</dbReference>
<dbReference type="SUPFAM" id="SSF53167">
    <property type="entry name" value="Purine and uridine phosphorylases"/>
    <property type="match status" value="1"/>
</dbReference>
<dbReference type="KEGG" id="srm:SRM_02381"/>
<keyword evidence="1 4" id="KW-0328">Glycosyltransferase</keyword>
<evidence type="ECO:0000256" key="2">
    <source>
        <dbReference type="ARBA" id="ARBA00022679"/>
    </source>
</evidence>
<dbReference type="Gene3D" id="3.40.50.1580">
    <property type="entry name" value="Nucleoside phosphorylase domain"/>
    <property type="match status" value="1"/>
</dbReference>
<reference evidence="5" key="2">
    <citation type="submission" date="2010-04" db="EMBL/GenBank/DDBJ databases">
        <title>Genome sequence of Salinibacter ruber M8.</title>
        <authorList>
            <consortium name="Genoscope"/>
        </authorList>
    </citation>
    <scope>NUCLEOTIDE SEQUENCE [LARGE SCALE GENOMIC DNA]</scope>
    <source>
        <strain evidence="5">M8</strain>
    </source>
</reference>
<dbReference type="GO" id="GO:0005829">
    <property type="term" value="C:cytosol"/>
    <property type="evidence" value="ECO:0007669"/>
    <property type="project" value="TreeGrafter"/>
</dbReference>
<dbReference type="EMBL" id="FP565814">
    <property type="protein sequence ID" value="CBH25302.1"/>
    <property type="molecule type" value="Genomic_DNA"/>
</dbReference>
<dbReference type="InterPro" id="IPR000845">
    <property type="entry name" value="Nucleoside_phosphorylase_d"/>
</dbReference>
<sequence>MTAPIQNAQPSTQNAHPDMPAVAAILGSAFADAFPDELDLEPEPVETEWGTQTLHRVRGLDRPAYVLFRHGLPHRLLPNQINYRAQAAALRAVGCGALLVTSSVGVLDPDVPLYRPLLVDDLLMPDNRLPDGSACTMFTEPSEAHGHLVLNDGLFATGLSAQVRTLAEGADAPIADTVAFAYVQGPRSKTAAENRMWPRMGAQVNSMTLGPEVVLANELEIPCAGLVVGHKYSIPDRDPPEQEALSATLDRSRDEQERVVRAFLRAAEPVDFPNTIYRFEE</sequence>
<protein>
    <submittedName>
        <fullName evidence="4">5'-methylthioadenosine phosphorylase II</fullName>
        <ecNumber evidence="4">2.4.2.28</ecNumber>
    </submittedName>
</protein>
<dbReference type="Proteomes" id="UP000000933">
    <property type="component" value="Chromosome"/>
</dbReference>
<feature type="domain" description="Nucleoside phosphorylase" evidence="3">
    <location>
        <begin position="34"/>
        <end position="265"/>
    </location>
</feature>
<evidence type="ECO:0000259" key="3">
    <source>
        <dbReference type="Pfam" id="PF01048"/>
    </source>
</evidence>